<reference evidence="1 2" key="1">
    <citation type="submission" date="2016-10" db="EMBL/GenBank/DDBJ databases">
        <authorList>
            <person name="de Groot N.N."/>
        </authorList>
    </citation>
    <scope>NUCLEOTIDE SEQUENCE [LARGE SCALE GENOMIC DNA]</scope>
    <source>
        <strain>GEY</strain>
        <strain evidence="2">DSM 9560</strain>
    </source>
</reference>
<accession>A0A1I2F2R1</accession>
<proteinExistence type="predicted"/>
<gene>
    <name evidence="1" type="ORF">SAMN04488541_101217</name>
</gene>
<dbReference type="Proteomes" id="UP000199513">
    <property type="component" value="Unassembled WGS sequence"/>
</dbReference>
<dbReference type="AlphaFoldDB" id="A0A1I2F2R1"/>
<evidence type="ECO:0000313" key="1">
    <source>
        <dbReference type="EMBL" id="SFE98800.1"/>
    </source>
</evidence>
<evidence type="ECO:0000313" key="2">
    <source>
        <dbReference type="Proteomes" id="UP000199513"/>
    </source>
</evidence>
<protein>
    <recommendedName>
        <fullName evidence="3">MetA-pathway of phenol degradation</fullName>
    </recommendedName>
</protein>
<keyword evidence="2" id="KW-1185">Reference proteome</keyword>
<dbReference type="EMBL" id="FONY01000012">
    <property type="protein sequence ID" value="SFE98800.1"/>
    <property type="molecule type" value="Genomic_DNA"/>
</dbReference>
<sequence length="282" mass="32300">MVRDSVIRVSANWENRGNFAKSSCNHQFMKKIIAFSCFLFLCHFSLAQSKDSTTQTPSFFRGQITATNNGISLIPNFSLNNPAALFDLSVGKGRLSFDPMFRFGLNTKPWVFVFWFRYKLIAKQKFSMSIGAHPSYLFRTEILTTNGVSKEVMTTQRYFAWEATPTYHLNKKIGIGLYYLGSHGLTKDLIQYTHFVALRSIISNIPLGKNFNFMFIPQVYYLKQDQLTGTYINATLGFAKNNFPVSISLIANQALQSEIVGKDFLWSVGLVYNINKEYERKR</sequence>
<evidence type="ECO:0008006" key="3">
    <source>
        <dbReference type="Google" id="ProtNLM"/>
    </source>
</evidence>
<name>A0A1I2F2R1_9BACT</name>
<organism evidence="1 2">
    <name type="scientific">Thermoflexibacter ruber</name>
    <dbReference type="NCBI Taxonomy" id="1003"/>
    <lineage>
        <taxon>Bacteria</taxon>
        <taxon>Pseudomonadati</taxon>
        <taxon>Bacteroidota</taxon>
        <taxon>Cytophagia</taxon>
        <taxon>Cytophagales</taxon>
        <taxon>Thermoflexibacteraceae</taxon>
        <taxon>Thermoflexibacter</taxon>
    </lineage>
</organism>